<evidence type="ECO:0000313" key="3">
    <source>
        <dbReference type="EMBL" id="NYZ65597.1"/>
    </source>
</evidence>
<evidence type="ECO:0000256" key="1">
    <source>
        <dbReference type="SAM" id="SignalP"/>
    </source>
</evidence>
<keyword evidence="1" id="KW-0732">Signal</keyword>
<dbReference type="InterPro" id="IPR055729">
    <property type="entry name" value="DUF7305"/>
</dbReference>
<sequence length="1297" mass="142195">MKNKQFYHLLGGFLSLMLLASMTVHSNSLSSPHSSSNSDEVKASDCNSVPCHAEVINTAPEDLEVLPRFAPQHRVRRSALIADAKPYQNQCLAAFANGVQSHTAGPIEFWLNARVTDPSSTTLHASSVTGSGWSVYYNCYHGWCNVDGQPSVSLPLADFQYSSSDSYQRLSNSAKYTFKRNDYGEINATYYNELYFEPANDIARIKKLTVNGSSKLIMKPGDYWVENLSFGSSSKLEVKGEGTVRLFVKNTLNVGSKASLNYWGKPENLLIIGWDSINFSSESGTSGFVYARGTVPINFNSHIYGAVAASYIRVKTSSGVHYRANALKNLDFGSICDLDNDGIYDGKDSDVDGDNITNDDEILAGSDPYNPNDIPQDMDNDGVFDGKDNDIDGDNVTNEDEIAAGTNPRDPNDFPDSIVPIIELTGATERTVNTSIITIAGKVTDSGSGVKSVWLVKHNNHDTQIYPELDENGVFNLELPLQPGLNEFTLWAKDNKDNQSSVQLAFSFQSMLKLGNISPESGSILNNKEVGITGYFETSITDLNQITAQLAGKQLALVTGIKPNTVQFSTTLQLNHGYNALDLNIVTAAQSINQTITYKYQPDDLSGILPPKINLLSPGKSSFITDNKVTLYGRITSKVGGLTATLNSNDPIQLTKVTGDEYLFRQQVTVPEQEKVEYQLLVTDALGLSSTEIITLFQDFTEPTIILPATLKSGSSVNIVNTERYLLAGEVTDNNIRSFTINGNPVALLPAGDNRFLFESLIQLPANEPFRVSLEAKDASGYKDKKTILFKANNPLNMQWVSPSFPYQWIIGETDQLTVLAAVTNSSNSEEYTAQLTDANGQQRLLGITQEGALLSIAIPELENVGQYRLTVTAKHSSNTVIGELVGTINAVSQSVAPLSISQITPQNGAKHIEPDSFISLQFNQPIKNKDISIEVRQTAHGLTYINTNNLHKSDKDVQFLFAKGQQLKRVDLDQAPVSYQPSSLPGKHALAFYSKETLSYNAQVFVTVKYKGEELYRSTFFTRSLPTFIEGGVVNAIGKSQAGVEVLIKELGRKTLTNKDGAFAFGFGDTATLAIKGGRYTLVVNPNHKVQTLGSVDIPVSIEEGRRNQLKLLQVPSLQPSIPYQYIPYGKSKISLAQGALNFDLGNGQLIFPENQERRIHTQFVPGNGIVRPIHPLTGPSWVYQLQPAGITATGPIKIAMDLPKFQGSYQYLPDTAEGPYYVMLVGYNDEKNIISPVGVAEINQQKLTTLENKPVTFDRLDYIGFYMPPVSKQAVFKEYVNGNIGLELLIAELNE</sequence>
<dbReference type="Pfam" id="PF23981">
    <property type="entry name" value="DUF7305"/>
    <property type="match status" value="1"/>
</dbReference>
<evidence type="ECO:0000259" key="2">
    <source>
        <dbReference type="Pfam" id="PF23981"/>
    </source>
</evidence>
<dbReference type="Proteomes" id="UP000569732">
    <property type="component" value="Unassembled WGS sequence"/>
</dbReference>
<gene>
    <name evidence="3" type="ORF">H0A36_06200</name>
</gene>
<name>A0A853I7R0_9GAMM</name>
<evidence type="ECO:0000313" key="4">
    <source>
        <dbReference type="Proteomes" id="UP000569732"/>
    </source>
</evidence>
<dbReference type="InterPro" id="IPR028974">
    <property type="entry name" value="TSP_type-3_rpt"/>
</dbReference>
<dbReference type="RefSeq" id="WP_180567629.1">
    <property type="nucleotide sequence ID" value="NZ_JACCKB010000006.1"/>
</dbReference>
<proteinExistence type="predicted"/>
<dbReference type="InterPro" id="IPR013783">
    <property type="entry name" value="Ig-like_fold"/>
</dbReference>
<dbReference type="EMBL" id="JACCKB010000006">
    <property type="protein sequence ID" value="NYZ65597.1"/>
    <property type="molecule type" value="Genomic_DNA"/>
</dbReference>
<dbReference type="GO" id="GO:0005509">
    <property type="term" value="F:calcium ion binding"/>
    <property type="evidence" value="ECO:0007669"/>
    <property type="project" value="InterPro"/>
</dbReference>
<feature type="domain" description="DUF7305" evidence="2">
    <location>
        <begin position="227"/>
        <end position="323"/>
    </location>
</feature>
<feature type="chain" id="PRO_5032654079" description="DUF7305 domain-containing protein" evidence="1">
    <location>
        <begin position="27"/>
        <end position="1297"/>
    </location>
</feature>
<dbReference type="Gene3D" id="2.60.40.10">
    <property type="entry name" value="Immunoglobulins"/>
    <property type="match status" value="1"/>
</dbReference>
<comment type="caution">
    <text evidence="3">The sequence shown here is derived from an EMBL/GenBank/DDBJ whole genome shotgun (WGS) entry which is preliminary data.</text>
</comment>
<dbReference type="SUPFAM" id="SSF103647">
    <property type="entry name" value="TSP type-3 repeat"/>
    <property type="match status" value="1"/>
</dbReference>
<organism evidence="3 4">
    <name type="scientific">Spartinivicinus marinus</name>
    <dbReference type="NCBI Taxonomy" id="2994442"/>
    <lineage>
        <taxon>Bacteria</taxon>
        <taxon>Pseudomonadati</taxon>
        <taxon>Pseudomonadota</taxon>
        <taxon>Gammaproteobacteria</taxon>
        <taxon>Oceanospirillales</taxon>
        <taxon>Zooshikellaceae</taxon>
        <taxon>Spartinivicinus</taxon>
    </lineage>
</organism>
<keyword evidence="4" id="KW-1185">Reference proteome</keyword>
<accession>A0A853I7R0</accession>
<protein>
    <recommendedName>
        <fullName evidence="2">DUF7305 domain-containing protein</fullName>
    </recommendedName>
</protein>
<reference evidence="3 4" key="1">
    <citation type="submission" date="2020-07" db="EMBL/GenBank/DDBJ databases">
        <title>Endozoicomonas sp. nov., isolated from sediment.</title>
        <authorList>
            <person name="Gu T."/>
        </authorList>
    </citation>
    <scope>NUCLEOTIDE SEQUENCE [LARGE SCALE GENOMIC DNA]</scope>
    <source>
        <strain evidence="3 4">SM1973</strain>
    </source>
</reference>
<feature type="signal peptide" evidence="1">
    <location>
        <begin position="1"/>
        <end position="26"/>
    </location>
</feature>